<dbReference type="AlphaFoldDB" id="A0AA97B995"/>
<gene>
    <name evidence="2" type="ORF">HNI00_02145</name>
</gene>
<feature type="region of interest" description="Disordered" evidence="1">
    <location>
        <begin position="36"/>
        <end position="59"/>
    </location>
</feature>
<proteinExistence type="predicted"/>
<name>A0AA97B995_9CYAN</name>
<evidence type="ECO:0000313" key="2">
    <source>
        <dbReference type="EMBL" id="WOB42100.1"/>
    </source>
</evidence>
<protein>
    <submittedName>
        <fullName evidence="2">Uncharacterized protein</fullName>
    </submittedName>
</protein>
<feature type="compositionally biased region" description="Basic and acidic residues" evidence="1">
    <location>
        <begin position="36"/>
        <end position="53"/>
    </location>
</feature>
<reference evidence="2" key="1">
    <citation type="submission" date="2020-05" db="EMBL/GenBank/DDBJ databases">
        <authorList>
            <person name="Zhu T."/>
            <person name="Keshari N."/>
            <person name="Lu X."/>
        </authorList>
    </citation>
    <scope>NUCLEOTIDE SEQUENCE</scope>
    <source>
        <strain evidence="2">NK1-22</strain>
    </source>
</reference>
<organism evidence="2">
    <name type="scientific">Thermoleptolyngbya oregonensis NK1-22</name>
    <dbReference type="NCBI Taxonomy" id="2547457"/>
    <lineage>
        <taxon>Bacteria</taxon>
        <taxon>Bacillati</taxon>
        <taxon>Cyanobacteriota</taxon>
        <taxon>Cyanophyceae</taxon>
        <taxon>Oculatellales</taxon>
        <taxon>Oculatellaceae</taxon>
        <taxon>Thermoleptolyngbya</taxon>
    </lineage>
</organism>
<accession>A0AA97B995</accession>
<sequence length="59" mass="6487">MRPVLSHHNRDRPSTCGETCGAIALQAAPALQSVINRRDKSIGTSATKRDKPAQRYKAR</sequence>
<dbReference type="KEGG" id="tog:HNI00_02145"/>
<evidence type="ECO:0000256" key="1">
    <source>
        <dbReference type="SAM" id="MobiDB-lite"/>
    </source>
</evidence>
<dbReference type="RefSeq" id="WP_316790267.1">
    <property type="nucleotide sequence ID" value="NZ_CP053540.1"/>
</dbReference>
<dbReference type="EMBL" id="CP053540">
    <property type="protein sequence ID" value="WOB42100.1"/>
    <property type="molecule type" value="Genomic_DNA"/>
</dbReference>